<dbReference type="PANTHER" id="PTHR36440:SF1">
    <property type="entry name" value="PUTATIVE (AFU_ORTHOLOGUE AFUA_8G07350)-RELATED"/>
    <property type="match status" value="1"/>
</dbReference>
<dbReference type="SUPFAM" id="SSF51182">
    <property type="entry name" value="RmlC-like cupins"/>
    <property type="match status" value="1"/>
</dbReference>
<dbReference type="InterPro" id="IPR053146">
    <property type="entry name" value="QDO-like"/>
</dbReference>
<dbReference type="SMART" id="SM00835">
    <property type="entry name" value="Cupin_1"/>
    <property type="match status" value="1"/>
</dbReference>
<evidence type="ECO:0000259" key="1">
    <source>
        <dbReference type="SMART" id="SM00835"/>
    </source>
</evidence>
<dbReference type="PANTHER" id="PTHR36440">
    <property type="entry name" value="PUTATIVE (AFU_ORTHOLOGUE AFUA_8G07350)-RELATED"/>
    <property type="match status" value="1"/>
</dbReference>
<dbReference type="Pfam" id="PF07883">
    <property type="entry name" value="Cupin_2"/>
    <property type="match status" value="1"/>
</dbReference>
<protein>
    <recommendedName>
        <fullName evidence="1">Cupin type-1 domain-containing protein</fullName>
    </recommendedName>
</protein>
<dbReference type="InterPro" id="IPR013096">
    <property type="entry name" value="Cupin_2"/>
</dbReference>
<dbReference type="InterPro" id="IPR014710">
    <property type="entry name" value="RmlC-like_jellyroll"/>
</dbReference>
<keyword evidence="3" id="KW-1185">Reference proteome</keyword>
<gene>
    <name evidence="2" type="ORF">GCM10009554_32630</name>
</gene>
<dbReference type="InterPro" id="IPR011051">
    <property type="entry name" value="RmlC_Cupin_sf"/>
</dbReference>
<dbReference type="InterPro" id="IPR006045">
    <property type="entry name" value="Cupin_1"/>
</dbReference>
<comment type="caution">
    <text evidence="2">The sequence shown here is derived from an EMBL/GenBank/DDBJ whole genome shotgun (WGS) entry which is preliminary data.</text>
</comment>
<accession>A0ABN1QDN1</accession>
<evidence type="ECO:0000313" key="2">
    <source>
        <dbReference type="EMBL" id="GAA0941208.1"/>
    </source>
</evidence>
<dbReference type="RefSeq" id="WP_343969885.1">
    <property type="nucleotide sequence ID" value="NZ_BAAAHK010000007.1"/>
</dbReference>
<dbReference type="Gene3D" id="2.60.120.10">
    <property type="entry name" value="Jelly Rolls"/>
    <property type="match status" value="1"/>
</dbReference>
<organism evidence="2 3">
    <name type="scientific">Kribbella koreensis</name>
    <dbReference type="NCBI Taxonomy" id="57909"/>
    <lineage>
        <taxon>Bacteria</taxon>
        <taxon>Bacillati</taxon>
        <taxon>Actinomycetota</taxon>
        <taxon>Actinomycetes</taxon>
        <taxon>Propionibacteriales</taxon>
        <taxon>Kribbellaceae</taxon>
        <taxon>Kribbella</taxon>
    </lineage>
</organism>
<evidence type="ECO:0000313" key="3">
    <source>
        <dbReference type="Proteomes" id="UP001500542"/>
    </source>
</evidence>
<reference evidence="2 3" key="1">
    <citation type="journal article" date="2019" name="Int. J. Syst. Evol. Microbiol.">
        <title>The Global Catalogue of Microorganisms (GCM) 10K type strain sequencing project: providing services to taxonomists for standard genome sequencing and annotation.</title>
        <authorList>
            <consortium name="The Broad Institute Genomics Platform"/>
            <consortium name="The Broad Institute Genome Sequencing Center for Infectious Disease"/>
            <person name="Wu L."/>
            <person name="Ma J."/>
        </authorList>
    </citation>
    <scope>NUCLEOTIDE SEQUENCE [LARGE SCALE GENOMIC DNA]</scope>
    <source>
        <strain evidence="2 3">JCM 10977</strain>
    </source>
</reference>
<dbReference type="EMBL" id="BAAAHK010000007">
    <property type="protein sequence ID" value="GAA0941208.1"/>
    <property type="molecule type" value="Genomic_DNA"/>
</dbReference>
<name>A0ABN1QDN1_9ACTN</name>
<proteinExistence type="predicted"/>
<feature type="domain" description="Cupin type-1" evidence="1">
    <location>
        <begin position="5"/>
        <end position="132"/>
    </location>
</feature>
<sequence>MSGFVRAATDGELRWFSGGGVHRWMATAEQTGGSYLMFEDRMEGGKVTPLHLHPDADESMYLLEGEILIQLDGVEHRVGPGGLVMVPRGTPHAFLVTSEAARMLVLITPGVGEEFFLDASEPYVEGAPHEVDFGKIQQSARTNGSTVILGPPPFANLPVG</sequence>
<dbReference type="Proteomes" id="UP001500542">
    <property type="component" value="Unassembled WGS sequence"/>
</dbReference>